<evidence type="ECO:0000256" key="2">
    <source>
        <dbReference type="ARBA" id="ARBA00004167"/>
    </source>
</evidence>
<evidence type="ECO:0000256" key="13">
    <source>
        <dbReference type="RuleBase" id="RU000461"/>
    </source>
</evidence>
<proteinExistence type="inferred from homology"/>
<dbReference type="Pfam" id="PF00067">
    <property type="entry name" value="p450"/>
    <property type="match status" value="1"/>
</dbReference>
<evidence type="ECO:0000256" key="6">
    <source>
        <dbReference type="ARBA" id="ARBA00022723"/>
    </source>
</evidence>
<comment type="similarity">
    <text evidence="3 13">Belongs to the cytochrome P450 family.</text>
</comment>
<keyword evidence="7" id="KW-1133">Transmembrane helix</keyword>
<dbReference type="FunFam" id="1.10.630.10:FF:000059">
    <property type="entry name" value="Cytochrome P450 monooxygenase"/>
    <property type="match status" value="1"/>
</dbReference>
<evidence type="ECO:0000256" key="8">
    <source>
        <dbReference type="ARBA" id="ARBA00023002"/>
    </source>
</evidence>
<keyword evidence="6 12" id="KW-0479">Metal-binding</keyword>
<keyword evidence="11" id="KW-0472">Membrane</keyword>
<dbReference type="InterPro" id="IPR036396">
    <property type="entry name" value="Cyt_P450_sf"/>
</dbReference>
<evidence type="ECO:0008006" key="17">
    <source>
        <dbReference type="Google" id="ProtNLM"/>
    </source>
</evidence>
<dbReference type="GO" id="GO:0005506">
    <property type="term" value="F:iron ion binding"/>
    <property type="evidence" value="ECO:0007669"/>
    <property type="project" value="InterPro"/>
</dbReference>
<dbReference type="GO" id="GO:0016020">
    <property type="term" value="C:membrane"/>
    <property type="evidence" value="ECO:0007669"/>
    <property type="project" value="UniProtKB-SubCell"/>
</dbReference>
<dbReference type="CDD" id="cd11041">
    <property type="entry name" value="CYP503A1-like"/>
    <property type="match status" value="1"/>
</dbReference>
<dbReference type="AlphaFoldDB" id="A0A9W4IHR2"/>
<dbReference type="GO" id="GO:0016705">
    <property type="term" value="F:oxidoreductase activity, acting on paired donors, with incorporation or reduction of molecular oxygen"/>
    <property type="evidence" value="ECO:0007669"/>
    <property type="project" value="InterPro"/>
</dbReference>
<dbReference type="InterPro" id="IPR017972">
    <property type="entry name" value="Cyt_P450_CS"/>
</dbReference>
<dbReference type="GO" id="GO:0020037">
    <property type="term" value="F:heme binding"/>
    <property type="evidence" value="ECO:0007669"/>
    <property type="project" value="InterPro"/>
</dbReference>
<organism evidence="15 16">
    <name type="scientific">Penicillium salamii</name>
    <dbReference type="NCBI Taxonomy" id="1612424"/>
    <lineage>
        <taxon>Eukaryota</taxon>
        <taxon>Fungi</taxon>
        <taxon>Dikarya</taxon>
        <taxon>Ascomycota</taxon>
        <taxon>Pezizomycotina</taxon>
        <taxon>Eurotiomycetes</taxon>
        <taxon>Eurotiomycetidae</taxon>
        <taxon>Eurotiales</taxon>
        <taxon>Aspergillaceae</taxon>
        <taxon>Penicillium</taxon>
    </lineage>
</organism>
<keyword evidence="10 13" id="KW-0503">Monooxygenase</keyword>
<feature type="signal peptide" evidence="14">
    <location>
        <begin position="1"/>
        <end position="20"/>
    </location>
</feature>
<dbReference type="OrthoDB" id="1844152at2759"/>
<keyword evidence="4 12" id="KW-0349">Heme</keyword>
<dbReference type="InterPro" id="IPR002403">
    <property type="entry name" value="Cyt_P450_E_grp-IV"/>
</dbReference>
<keyword evidence="16" id="KW-1185">Reference proteome</keyword>
<evidence type="ECO:0000313" key="15">
    <source>
        <dbReference type="EMBL" id="CAG8284154.1"/>
    </source>
</evidence>
<feature type="chain" id="PRO_5040873038" description="Cytochrome P450" evidence="14">
    <location>
        <begin position="21"/>
        <end position="498"/>
    </location>
</feature>
<dbReference type="GO" id="GO:0004497">
    <property type="term" value="F:monooxygenase activity"/>
    <property type="evidence" value="ECO:0007669"/>
    <property type="project" value="UniProtKB-KW"/>
</dbReference>
<name>A0A9W4IHR2_9EURO</name>
<keyword evidence="14" id="KW-0732">Signal</keyword>
<evidence type="ECO:0000256" key="9">
    <source>
        <dbReference type="ARBA" id="ARBA00023004"/>
    </source>
</evidence>
<keyword evidence="9 12" id="KW-0408">Iron</keyword>
<evidence type="ECO:0000256" key="1">
    <source>
        <dbReference type="ARBA" id="ARBA00001971"/>
    </source>
</evidence>
<comment type="caution">
    <text evidence="15">The sequence shown here is derived from an EMBL/GenBank/DDBJ whole genome shotgun (WGS) entry which is preliminary data.</text>
</comment>
<evidence type="ECO:0000256" key="5">
    <source>
        <dbReference type="ARBA" id="ARBA00022692"/>
    </source>
</evidence>
<reference evidence="15" key="1">
    <citation type="submission" date="2021-07" db="EMBL/GenBank/DDBJ databases">
        <authorList>
            <person name="Branca A.L. A."/>
        </authorList>
    </citation>
    <scope>NUCLEOTIDE SEQUENCE</scope>
</reference>
<dbReference type="InterPro" id="IPR001128">
    <property type="entry name" value="Cyt_P450"/>
</dbReference>
<protein>
    <recommendedName>
        <fullName evidence="17">Cytochrome P450</fullName>
    </recommendedName>
</protein>
<dbReference type="PRINTS" id="PR00465">
    <property type="entry name" value="EP450IV"/>
</dbReference>
<keyword evidence="8 13" id="KW-0560">Oxidoreductase</keyword>
<dbReference type="PANTHER" id="PTHR46206:SF2">
    <property type="entry name" value="CYTOCHROME P450 MONOOXYGENASE AUSG-RELATED"/>
    <property type="match status" value="1"/>
</dbReference>
<evidence type="ECO:0000313" key="16">
    <source>
        <dbReference type="Proteomes" id="UP001152649"/>
    </source>
</evidence>
<dbReference type="EMBL" id="CAJVPG010000055">
    <property type="protein sequence ID" value="CAG8284154.1"/>
    <property type="molecule type" value="Genomic_DNA"/>
</dbReference>
<sequence>MLINLLSNGVAWTLLAVAAAVYHLSQRRRPIFPVVNDYPWDFFRRKAYLAYNQNAGTLITQGLAKHRGPITMLVPGGTKIVLPSSLSDWIRTNKDLDHQELIREEYFAHLPGFESQHTLHSPDRMLIDLLRTKLTQNEKIVPAVNRHVDLALQHHWGDSKLWETIDWEKDTTGVISWAAASVFVGPEKATDAEWQEVVQSYVREYFAAVSELHTWKALLRPIVQWLLPHTSACRDLMRRARTIMQEVVQKRTSEAEAARAQGLEAPLYHDTVAWTKQVPGNTHPAGDVQLALAMAALFTTTELFRQILIDIANNPQLVEPLRQEIRTSLSENGLGLAALAKMELLDSVMKESQRQIPISVGLERKVIRETFLPDGTKLPKGSHVMVDSSDMWNPAVHEKPELYDGYRFIKRRQAGDKASQFVQSSREHNIFGGGRHICPGRFFANTELKLCLAHILLKFDLRLPPGYQAVPVRFGVYAGVDPNVRLEIRRREEPECIL</sequence>
<evidence type="ECO:0000256" key="4">
    <source>
        <dbReference type="ARBA" id="ARBA00022617"/>
    </source>
</evidence>
<dbReference type="SUPFAM" id="SSF48264">
    <property type="entry name" value="Cytochrome P450"/>
    <property type="match status" value="1"/>
</dbReference>
<dbReference type="Proteomes" id="UP001152649">
    <property type="component" value="Unassembled WGS sequence"/>
</dbReference>
<evidence type="ECO:0000256" key="7">
    <source>
        <dbReference type="ARBA" id="ARBA00022989"/>
    </source>
</evidence>
<keyword evidence="5" id="KW-0812">Transmembrane</keyword>
<dbReference type="GO" id="GO:0043386">
    <property type="term" value="P:mycotoxin biosynthetic process"/>
    <property type="evidence" value="ECO:0007669"/>
    <property type="project" value="UniProtKB-ARBA"/>
</dbReference>
<evidence type="ECO:0000256" key="3">
    <source>
        <dbReference type="ARBA" id="ARBA00010617"/>
    </source>
</evidence>
<comment type="subcellular location">
    <subcellularLocation>
        <location evidence="2">Membrane</location>
        <topology evidence="2">Single-pass membrane protein</topology>
    </subcellularLocation>
</comment>
<evidence type="ECO:0000256" key="12">
    <source>
        <dbReference type="PIRSR" id="PIRSR602403-1"/>
    </source>
</evidence>
<evidence type="ECO:0000256" key="14">
    <source>
        <dbReference type="SAM" id="SignalP"/>
    </source>
</evidence>
<dbReference type="PROSITE" id="PS00086">
    <property type="entry name" value="CYTOCHROME_P450"/>
    <property type="match status" value="1"/>
</dbReference>
<evidence type="ECO:0000256" key="10">
    <source>
        <dbReference type="ARBA" id="ARBA00023033"/>
    </source>
</evidence>
<feature type="binding site" description="axial binding residue" evidence="12">
    <location>
        <position position="438"/>
    </location>
    <ligand>
        <name>heme</name>
        <dbReference type="ChEBI" id="CHEBI:30413"/>
    </ligand>
    <ligandPart>
        <name>Fe</name>
        <dbReference type="ChEBI" id="CHEBI:18248"/>
    </ligandPart>
</feature>
<dbReference type="PANTHER" id="PTHR46206">
    <property type="entry name" value="CYTOCHROME P450"/>
    <property type="match status" value="1"/>
</dbReference>
<comment type="cofactor">
    <cofactor evidence="1 12">
        <name>heme</name>
        <dbReference type="ChEBI" id="CHEBI:30413"/>
    </cofactor>
</comment>
<dbReference type="Gene3D" id="1.10.630.10">
    <property type="entry name" value="Cytochrome P450"/>
    <property type="match status" value="1"/>
</dbReference>
<evidence type="ECO:0000256" key="11">
    <source>
        <dbReference type="ARBA" id="ARBA00023136"/>
    </source>
</evidence>
<accession>A0A9W4IHR2</accession>
<gene>
    <name evidence="15" type="ORF">PSALAMII_LOCUS1480</name>
</gene>